<dbReference type="Pfam" id="PF13785">
    <property type="entry name" value="DUF4178"/>
    <property type="match status" value="2"/>
</dbReference>
<feature type="transmembrane region" description="Helical" evidence="1">
    <location>
        <begin position="460"/>
        <end position="478"/>
    </location>
</feature>
<evidence type="ECO:0000313" key="3">
    <source>
        <dbReference type="EMBL" id="PIM52796.1"/>
    </source>
</evidence>
<reference evidence="3 4" key="1">
    <citation type="submission" date="2017-11" db="EMBL/GenBank/DDBJ databases">
        <title>Draft genome sequence of Mitsuaria sp. HWN-4.</title>
        <authorList>
            <person name="Gundlapally S.R."/>
        </authorList>
    </citation>
    <scope>NUCLEOTIDE SEQUENCE [LARGE SCALE GENOMIC DNA]</scope>
    <source>
        <strain evidence="3 4">HWN-4</strain>
    </source>
</reference>
<dbReference type="Proteomes" id="UP000231501">
    <property type="component" value="Unassembled WGS sequence"/>
</dbReference>
<keyword evidence="1" id="KW-0812">Transmembrane</keyword>
<dbReference type="OrthoDB" id="228033at2"/>
<protein>
    <recommendedName>
        <fullName evidence="2">DUF4178 domain-containing protein</fullName>
    </recommendedName>
</protein>
<feature type="domain" description="DUF4178" evidence="2">
    <location>
        <begin position="64"/>
        <end position="207"/>
    </location>
</feature>
<keyword evidence="4" id="KW-1185">Reference proteome</keyword>
<evidence type="ECO:0000256" key="1">
    <source>
        <dbReference type="SAM" id="Phobius"/>
    </source>
</evidence>
<dbReference type="RefSeq" id="WP_099862057.1">
    <property type="nucleotide sequence ID" value="NZ_PEOG01000031.1"/>
</dbReference>
<evidence type="ECO:0000313" key="4">
    <source>
        <dbReference type="Proteomes" id="UP000231501"/>
    </source>
</evidence>
<proteinExistence type="predicted"/>
<keyword evidence="1" id="KW-1133">Transmembrane helix</keyword>
<evidence type="ECO:0000259" key="2">
    <source>
        <dbReference type="Pfam" id="PF13785"/>
    </source>
</evidence>
<organism evidence="3 4">
    <name type="scientific">Roseateles chitinivorans</name>
    <dbReference type="NCBI Taxonomy" id="2917965"/>
    <lineage>
        <taxon>Bacteria</taxon>
        <taxon>Pseudomonadati</taxon>
        <taxon>Pseudomonadota</taxon>
        <taxon>Betaproteobacteria</taxon>
        <taxon>Burkholderiales</taxon>
        <taxon>Sphaerotilaceae</taxon>
        <taxon>Roseateles</taxon>
    </lineage>
</organism>
<dbReference type="InterPro" id="IPR025235">
    <property type="entry name" value="DUF4178"/>
</dbReference>
<gene>
    <name evidence="3" type="ORF">CS062_12980</name>
</gene>
<dbReference type="AlphaFoldDB" id="A0A2G9C8R1"/>
<feature type="domain" description="DUF4178" evidence="2">
    <location>
        <begin position="298"/>
        <end position="429"/>
    </location>
</feature>
<accession>A0A2G9C8R1</accession>
<name>A0A2G9C8R1_9BURK</name>
<keyword evidence="1" id="KW-0472">Membrane</keyword>
<comment type="caution">
    <text evidence="3">The sequence shown here is derived from an EMBL/GenBank/DDBJ whole genome shotgun (WGS) entry which is preliminary data.</text>
</comment>
<sequence length="533" mass="57540">MATASPQRRWQAQCPNCGAPVEFASAASASAVCSYCRSTLLREGDALRKIGTSAEVFEDYSPLQLGSAGRYAGAGFLVVGRLQMSYADGGWNEWHLLFDASADQPPRSGWLAEDNGSFVISFEAPLAERAPDPATLRPGGLQMLAGSAWQVASIVDATLAAAQGELPHPPRLDGSFPVVDLRNTANEVASLEYSDPAQPTWSVGRPVKLADLQLTGLRAESGATLQSKALPCPNCGAALEPRLDTTQSIVCGQCQSVVDISKGAGADLSAYRQNTGGEPQIPLGTTGQLAISGGAPQPWQVVGYLERCDLPESAEDEQTFWREYLLFNRMEGFAFLVDTEDGWSVVRPITGAPANAGAKSVSHQGKDFRHKWTYTAKVTYVLGEFYWRVKREERALVRDYEWRNGTRLELLSSEQTGNEVTWSHGRAIDAAEVRRYFSMPEDRMPALLRDVSSGLDQGKLLRNIIIAIFVIAVLFALLRACSSDDCDRYKDTYGESSAEYQQCKRSSRGSGVGYVGSSGGSFGGYSSGGGGHK</sequence>
<dbReference type="EMBL" id="PEOG01000031">
    <property type="protein sequence ID" value="PIM52796.1"/>
    <property type="molecule type" value="Genomic_DNA"/>
</dbReference>